<accession>A0A9P8LDU0</accession>
<reference evidence="2" key="1">
    <citation type="submission" date="2021-03" db="EMBL/GenBank/DDBJ databases">
        <title>Comparative genomics and phylogenomic investigation of the class Geoglossomycetes provide insights into ecological specialization and systematics.</title>
        <authorList>
            <person name="Melie T."/>
            <person name="Pirro S."/>
            <person name="Miller A.N."/>
            <person name="Quandt A."/>
        </authorList>
    </citation>
    <scope>NUCLEOTIDE SEQUENCE</scope>
    <source>
        <strain evidence="2">CAQ_001_2017</strain>
    </source>
</reference>
<feature type="transmembrane region" description="Helical" evidence="1">
    <location>
        <begin position="248"/>
        <end position="273"/>
    </location>
</feature>
<proteinExistence type="predicted"/>
<organism evidence="2 3">
    <name type="scientific">Trichoglossum hirsutum</name>
    <dbReference type="NCBI Taxonomy" id="265104"/>
    <lineage>
        <taxon>Eukaryota</taxon>
        <taxon>Fungi</taxon>
        <taxon>Dikarya</taxon>
        <taxon>Ascomycota</taxon>
        <taxon>Pezizomycotina</taxon>
        <taxon>Geoglossomycetes</taxon>
        <taxon>Geoglossales</taxon>
        <taxon>Geoglossaceae</taxon>
        <taxon>Trichoglossum</taxon>
    </lineage>
</organism>
<dbReference type="AlphaFoldDB" id="A0A9P8LDU0"/>
<evidence type="ECO:0000313" key="2">
    <source>
        <dbReference type="EMBL" id="KAH0562368.1"/>
    </source>
</evidence>
<keyword evidence="1" id="KW-0472">Membrane</keyword>
<keyword evidence="1" id="KW-0812">Transmembrane</keyword>
<feature type="transmembrane region" description="Helical" evidence="1">
    <location>
        <begin position="20"/>
        <end position="44"/>
    </location>
</feature>
<sequence>MLYSQAEQRVQNDYLSALQAGAVTPASSVIGSLNFILLIGWLLACGSVSDLTFQRSRWLVFVGITYISLWNLVYTRSIGVLGSLGVGLNSALCTTLAVNFVLLHDPRSFKRLILQPAAGTLTANRPTDLKRDADVHDEQGPKFVLTWEPMPKLIWRRLFWVLDLITGLRGVHWSWGPSPSTPYHSSLSDACSRRTASFLRNGSHFLIDYFLIDLIKCLMIADPYFIGYSARKPPLHIARYITSPLGLYTYRMLLGAAGAFIAIDLIFTFAVLLQVNILGPSVAGRH</sequence>
<name>A0A9P8LDU0_9PEZI</name>
<keyword evidence="3" id="KW-1185">Reference proteome</keyword>
<keyword evidence="1" id="KW-1133">Transmembrane helix</keyword>
<protein>
    <submittedName>
        <fullName evidence="2">Uncharacterized protein</fullName>
    </submittedName>
</protein>
<dbReference type="Proteomes" id="UP000750711">
    <property type="component" value="Unassembled WGS sequence"/>
</dbReference>
<gene>
    <name evidence="2" type="ORF">GP486_002934</name>
</gene>
<feature type="transmembrane region" description="Helical" evidence="1">
    <location>
        <begin position="80"/>
        <end position="103"/>
    </location>
</feature>
<comment type="caution">
    <text evidence="2">The sequence shown here is derived from an EMBL/GenBank/DDBJ whole genome shotgun (WGS) entry which is preliminary data.</text>
</comment>
<dbReference type="EMBL" id="JAGHQM010000362">
    <property type="protein sequence ID" value="KAH0562368.1"/>
    <property type="molecule type" value="Genomic_DNA"/>
</dbReference>
<evidence type="ECO:0000313" key="3">
    <source>
        <dbReference type="Proteomes" id="UP000750711"/>
    </source>
</evidence>
<evidence type="ECO:0000256" key="1">
    <source>
        <dbReference type="SAM" id="Phobius"/>
    </source>
</evidence>
<feature type="transmembrane region" description="Helical" evidence="1">
    <location>
        <begin position="56"/>
        <end position="74"/>
    </location>
</feature>